<accession>A0ABT2AES6</accession>
<organism evidence="1 2">
    <name type="scientific">Massilia norwichensis</name>
    <dbReference type="NCBI Taxonomy" id="1442366"/>
    <lineage>
        <taxon>Bacteria</taxon>
        <taxon>Pseudomonadati</taxon>
        <taxon>Pseudomonadota</taxon>
        <taxon>Betaproteobacteria</taxon>
        <taxon>Burkholderiales</taxon>
        <taxon>Oxalobacteraceae</taxon>
        <taxon>Telluria group</taxon>
        <taxon>Massilia</taxon>
    </lineage>
</organism>
<gene>
    <name evidence="1" type="ORF">NX782_24125</name>
</gene>
<name>A0ABT2AES6_9BURK</name>
<comment type="caution">
    <text evidence="1">The sequence shown here is derived from an EMBL/GenBank/DDBJ whole genome shotgun (WGS) entry which is preliminary data.</text>
</comment>
<protein>
    <submittedName>
        <fullName evidence="1">Uncharacterized protein</fullName>
    </submittedName>
</protein>
<dbReference type="Proteomes" id="UP001205560">
    <property type="component" value="Unassembled WGS sequence"/>
</dbReference>
<keyword evidence="2" id="KW-1185">Reference proteome</keyword>
<evidence type="ECO:0000313" key="2">
    <source>
        <dbReference type="Proteomes" id="UP001205560"/>
    </source>
</evidence>
<dbReference type="RefSeq" id="WP_258848044.1">
    <property type="nucleotide sequence ID" value="NZ_JANUGX010000040.1"/>
</dbReference>
<proteinExistence type="predicted"/>
<reference evidence="1 2" key="1">
    <citation type="submission" date="2022-08" db="EMBL/GenBank/DDBJ databases">
        <title>Reclassification of Massilia species as members of the genera Telluria, Duganella, Pseudoduganella, Mokoshia gen. nov. and Zemynaea gen. nov. using orthogonal and non-orthogonal genome-based approaches.</title>
        <authorList>
            <person name="Bowman J.P."/>
        </authorList>
    </citation>
    <scope>NUCLEOTIDE SEQUENCE [LARGE SCALE GENOMIC DNA]</scope>
    <source>
        <strain evidence="1 2">LMG 28164</strain>
    </source>
</reference>
<evidence type="ECO:0000313" key="1">
    <source>
        <dbReference type="EMBL" id="MCS0592275.1"/>
    </source>
</evidence>
<dbReference type="EMBL" id="JANUGX010000040">
    <property type="protein sequence ID" value="MCS0592275.1"/>
    <property type="molecule type" value="Genomic_DNA"/>
</dbReference>
<sequence length="153" mass="16997">MDKTNFLHKLKGLRGFQTPEQGLLLKRTLTEQKNGSGQVARFRTFDPVDMHGLVHSGGKLTGFPAVFGAVLQASPWLVAAGRVGTWFLAGMKSLPKSKFFFAWAGKQQNRPGAVVDVAKRSGRQPIRSRHFFFGEAAKTKRVARFTTKSLYTE</sequence>